<dbReference type="PROSITE" id="PS01097">
    <property type="entry name" value="HUPF_HYPC"/>
    <property type="match status" value="1"/>
</dbReference>
<sequence>MCLAIPGKIVEVLNLGENPFMHFAVVEVSSVRRKINIELIQEEGIHPGDWVLVHVGFALAKISESEAREQLQMLAILGEQQQALQELEGYRFGEEE</sequence>
<dbReference type="Gene3D" id="2.30.30.140">
    <property type="match status" value="1"/>
</dbReference>
<protein>
    <submittedName>
        <fullName evidence="2">Hydrogenase maturase protein, Fe-(CN-)2-CO insertion</fullName>
    </submittedName>
</protein>
<dbReference type="GO" id="GO:0005506">
    <property type="term" value="F:iron ion binding"/>
    <property type="evidence" value="ECO:0007669"/>
    <property type="project" value="TreeGrafter"/>
</dbReference>
<dbReference type="SUPFAM" id="SSF159127">
    <property type="entry name" value="HupF/HypC-like"/>
    <property type="match status" value="1"/>
</dbReference>
<gene>
    <name evidence="2" type="primary">hypC</name>
</gene>
<dbReference type="OMA" id="QKMGADY"/>
<dbReference type="EMBL" id="KU509357">
    <property type="protein sequence ID" value="ANC58156.1"/>
    <property type="molecule type" value="Genomic_DNA"/>
</dbReference>
<dbReference type="InterPro" id="IPR019812">
    <property type="entry name" value="Hydgase_assmbl_chp_CS"/>
</dbReference>
<dbReference type="PANTHER" id="PTHR35177:SF2">
    <property type="entry name" value="HYDROGENASE MATURATION FACTOR HYBG"/>
    <property type="match status" value="1"/>
</dbReference>
<proteinExistence type="inferred from homology"/>
<reference evidence="2" key="1">
    <citation type="submission" date="2016-01" db="EMBL/GenBank/DDBJ databases">
        <title>Hydrogen oxidation by a methanotroph.</title>
        <authorList>
            <person name="Stott M.B."/>
        </authorList>
    </citation>
    <scope>NUCLEOTIDE SEQUENCE</scope>
    <source>
        <strain evidence="2">RTK17.1</strain>
    </source>
</reference>
<dbReference type="GO" id="GO:1902670">
    <property type="term" value="F:carbon dioxide binding"/>
    <property type="evidence" value="ECO:0007669"/>
    <property type="project" value="TreeGrafter"/>
</dbReference>
<accession>A0A1W5LCT3</accession>
<comment type="similarity">
    <text evidence="1">Belongs to the HupF/HypC family.</text>
</comment>
<name>A0A1W5LCT3_9BACT</name>
<dbReference type="PANTHER" id="PTHR35177">
    <property type="entry name" value="HYDROGENASE MATURATION FACTOR HYBG"/>
    <property type="match status" value="1"/>
</dbReference>
<dbReference type="AlphaFoldDB" id="A0A1W5LCT3"/>
<evidence type="ECO:0000313" key="2">
    <source>
        <dbReference type="EMBL" id="ANC58156.1"/>
    </source>
</evidence>
<evidence type="ECO:0000256" key="1">
    <source>
        <dbReference type="ARBA" id="ARBA00006018"/>
    </source>
</evidence>
<dbReference type="PRINTS" id="PR00445">
    <property type="entry name" value="HUPFHYPC"/>
</dbReference>
<dbReference type="GO" id="GO:0051604">
    <property type="term" value="P:protein maturation"/>
    <property type="evidence" value="ECO:0007669"/>
    <property type="project" value="TreeGrafter"/>
</dbReference>
<organism evidence="2">
    <name type="scientific">Candidatus Methylacidiphilum infernorum</name>
    <dbReference type="NCBI Taxonomy" id="511746"/>
    <lineage>
        <taxon>Bacteria</taxon>
        <taxon>Pseudomonadati</taxon>
        <taxon>Verrucomicrobiota</taxon>
        <taxon>Methylacidiphilae</taxon>
        <taxon>Methylacidiphilales</taxon>
        <taxon>Methylacidiphilaceae</taxon>
        <taxon>Methylacidiphilum (ex Ratnadevi et al. 2023)</taxon>
    </lineage>
</organism>
<dbReference type="Pfam" id="PF01455">
    <property type="entry name" value="HupF_HypC"/>
    <property type="match status" value="1"/>
</dbReference>
<dbReference type="InterPro" id="IPR001109">
    <property type="entry name" value="Hydrogenase_HupF/HypC"/>
</dbReference>
<dbReference type="NCBIfam" id="TIGR00074">
    <property type="entry name" value="hypC_hupF"/>
    <property type="match status" value="1"/>
</dbReference>